<organism evidence="3 4">
    <name type="scientific">Pseudidiomarina taiwanensis</name>
    <dbReference type="NCBI Taxonomy" id="337250"/>
    <lineage>
        <taxon>Bacteria</taxon>
        <taxon>Pseudomonadati</taxon>
        <taxon>Pseudomonadota</taxon>
        <taxon>Gammaproteobacteria</taxon>
        <taxon>Alteromonadales</taxon>
        <taxon>Idiomarinaceae</taxon>
        <taxon>Pseudidiomarina</taxon>
    </lineage>
</organism>
<evidence type="ECO:0000313" key="3">
    <source>
        <dbReference type="EMBL" id="RUO76323.1"/>
    </source>
</evidence>
<comment type="caution">
    <text evidence="3">The sequence shown here is derived from an EMBL/GenBank/DDBJ whole genome shotgun (WGS) entry which is preliminary data.</text>
</comment>
<dbReference type="AlphaFoldDB" id="A0A432ZEG5"/>
<accession>A0A432ZEG5</accession>
<dbReference type="Proteomes" id="UP000288279">
    <property type="component" value="Unassembled WGS sequence"/>
</dbReference>
<feature type="chain" id="PRO_5019485133" evidence="1">
    <location>
        <begin position="26"/>
        <end position="461"/>
    </location>
</feature>
<dbReference type="SUPFAM" id="SSF51338">
    <property type="entry name" value="Composite domain of metallo-dependent hydrolases"/>
    <property type="match status" value="1"/>
</dbReference>
<evidence type="ECO:0000313" key="4">
    <source>
        <dbReference type="Proteomes" id="UP000288279"/>
    </source>
</evidence>
<feature type="signal peptide" evidence="1">
    <location>
        <begin position="1"/>
        <end position="25"/>
    </location>
</feature>
<gene>
    <name evidence="3" type="ORF">CWI83_08130</name>
</gene>
<name>A0A432ZEG5_9GAMM</name>
<dbReference type="RefSeq" id="WP_126827941.1">
    <property type="nucleotide sequence ID" value="NZ_PIQG01000004.1"/>
</dbReference>
<keyword evidence="4" id="KW-1185">Reference proteome</keyword>
<dbReference type="GO" id="GO:0016810">
    <property type="term" value="F:hydrolase activity, acting on carbon-nitrogen (but not peptide) bonds"/>
    <property type="evidence" value="ECO:0007669"/>
    <property type="project" value="InterPro"/>
</dbReference>
<dbReference type="InterPro" id="IPR051781">
    <property type="entry name" value="Metallo-dep_Hydrolase"/>
</dbReference>
<feature type="domain" description="Amidohydrolase-related" evidence="2">
    <location>
        <begin position="93"/>
        <end position="440"/>
    </location>
</feature>
<dbReference type="InterPro" id="IPR011059">
    <property type="entry name" value="Metal-dep_hydrolase_composite"/>
</dbReference>
<dbReference type="Pfam" id="PF01979">
    <property type="entry name" value="Amidohydro_1"/>
    <property type="match status" value="1"/>
</dbReference>
<keyword evidence="3" id="KW-0378">Hydrolase</keyword>
<dbReference type="InterPro" id="IPR032466">
    <property type="entry name" value="Metal_Hydrolase"/>
</dbReference>
<reference evidence="3 4" key="1">
    <citation type="journal article" date="2011" name="Front. Microbiol.">
        <title>Genomic signatures of strain selection and enhancement in Bacillus atrophaeus var. globigii, a historical biowarfare simulant.</title>
        <authorList>
            <person name="Gibbons H.S."/>
            <person name="Broomall S.M."/>
            <person name="McNew L.A."/>
            <person name="Daligault H."/>
            <person name="Chapman C."/>
            <person name="Bruce D."/>
            <person name="Karavis M."/>
            <person name="Krepps M."/>
            <person name="McGregor P.A."/>
            <person name="Hong C."/>
            <person name="Park K.H."/>
            <person name="Akmal A."/>
            <person name="Feldman A."/>
            <person name="Lin J.S."/>
            <person name="Chang W.E."/>
            <person name="Higgs B.W."/>
            <person name="Demirev P."/>
            <person name="Lindquist J."/>
            <person name="Liem A."/>
            <person name="Fochler E."/>
            <person name="Read T.D."/>
            <person name="Tapia R."/>
            <person name="Johnson S."/>
            <person name="Bishop-Lilly K.A."/>
            <person name="Detter C."/>
            <person name="Han C."/>
            <person name="Sozhamannan S."/>
            <person name="Rosenzweig C.N."/>
            <person name="Skowronski E.W."/>
        </authorList>
    </citation>
    <scope>NUCLEOTIDE SEQUENCE [LARGE SCALE GENOMIC DNA]</scope>
    <source>
        <strain evidence="3 4">PIT1</strain>
    </source>
</reference>
<sequence>MFNLTSSKLFSAVAALSLLGLSACSPEPVTPPEGVTVDYTVENVHIVDFVDGQPVLLENQTIAVNGGVISAIYDADSTHIPAATEVIAGNNGYVLAGFTEMHGHVPPATGFGRFPDRYVDDMLFLYVANGVTTVRGMLGYPHQLDLKKAIASGEKIGPTLYLAGPSFNGNSIESPEQATQRVIDQRDEGWDLLKIHPGLTLAEYQALAATANQNKMEFAGHVPADVGLENALKAGQVTIDHLDGYLEAVDALDRPITADELTYLVELSLQYQVAVVPTQALWATLIGAGDNDYLRSFPELGLVPEVVRQGWLDYIASPASAYFAGDSAAVQQANRQALLKALYLGGVPIIFGTDAPQLFSVPGFSIHREIPYLQAAGMTNADIIYSATVAAGDYFAEESVTPFGRIAPGQRADFLLVPENPLMQLETLTSHQGVMVRGSWLSRAAIEAKIADIRAAYQINN</sequence>
<dbReference type="Gene3D" id="3.20.20.140">
    <property type="entry name" value="Metal-dependent hydrolases"/>
    <property type="match status" value="2"/>
</dbReference>
<dbReference type="SUPFAM" id="SSF51556">
    <property type="entry name" value="Metallo-dependent hydrolases"/>
    <property type="match status" value="1"/>
</dbReference>
<dbReference type="PANTHER" id="PTHR43135">
    <property type="entry name" value="ALPHA-D-RIBOSE 1-METHYLPHOSPHONATE 5-TRIPHOSPHATE DIPHOSPHATASE"/>
    <property type="match status" value="1"/>
</dbReference>
<proteinExistence type="predicted"/>
<evidence type="ECO:0000259" key="2">
    <source>
        <dbReference type="Pfam" id="PF01979"/>
    </source>
</evidence>
<protein>
    <submittedName>
        <fullName evidence="3">Amidohydrolase</fullName>
    </submittedName>
</protein>
<dbReference type="EMBL" id="PIQG01000004">
    <property type="protein sequence ID" value="RUO76323.1"/>
    <property type="molecule type" value="Genomic_DNA"/>
</dbReference>
<evidence type="ECO:0000256" key="1">
    <source>
        <dbReference type="SAM" id="SignalP"/>
    </source>
</evidence>
<keyword evidence="1" id="KW-0732">Signal</keyword>
<dbReference type="PANTHER" id="PTHR43135:SF3">
    <property type="entry name" value="ALPHA-D-RIBOSE 1-METHYLPHOSPHONATE 5-TRIPHOSPHATE DIPHOSPHATASE"/>
    <property type="match status" value="1"/>
</dbReference>
<dbReference type="OrthoDB" id="6190564at2"/>
<dbReference type="InterPro" id="IPR006680">
    <property type="entry name" value="Amidohydro-rel"/>
</dbReference>
<dbReference type="Gene3D" id="2.30.40.10">
    <property type="entry name" value="Urease, subunit C, domain 1"/>
    <property type="match status" value="2"/>
</dbReference>